<keyword evidence="1" id="KW-0863">Zinc-finger</keyword>
<feature type="region of interest" description="Disordered" evidence="3">
    <location>
        <begin position="527"/>
        <end position="549"/>
    </location>
</feature>
<feature type="compositionally biased region" description="Polar residues" evidence="3">
    <location>
        <begin position="536"/>
        <end position="546"/>
    </location>
</feature>
<gene>
    <name evidence="5" type="ORF">R1flu_008018</name>
</gene>
<evidence type="ECO:0000259" key="4">
    <source>
        <dbReference type="PROSITE" id="PS50089"/>
    </source>
</evidence>
<dbReference type="Pfam" id="PF13639">
    <property type="entry name" value="zf-RING_2"/>
    <property type="match status" value="1"/>
</dbReference>
<proteinExistence type="predicted"/>
<dbReference type="InterPro" id="IPR001841">
    <property type="entry name" value="Znf_RING"/>
</dbReference>
<keyword evidence="1" id="KW-0479">Metal-binding</keyword>
<dbReference type="EMBL" id="JBHFFA010000005">
    <property type="protein sequence ID" value="KAL2623773.1"/>
    <property type="molecule type" value="Genomic_DNA"/>
</dbReference>
<evidence type="ECO:0000256" key="1">
    <source>
        <dbReference type="PROSITE-ProRule" id="PRU00175"/>
    </source>
</evidence>
<feature type="domain" description="RING-type" evidence="4">
    <location>
        <begin position="235"/>
        <end position="276"/>
    </location>
</feature>
<dbReference type="SUPFAM" id="SSF57850">
    <property type="entry name" value="RING/U-box"/>
    <property type="match status" value="1"/>
</dbReference>
<dbReference type="InterPro" id="IPR013083">
    <property type="entry name" value="Znf_RING/FYVE/PHD"/>
</dbReference>
<comment type="caution">
    <text evidence="5">The sequence shown here is derived from an EMBL/GenBank/DDBJ whole genome shotgun (WGS) entry which is preliminary data.</text>
</comment>
<name>A0ABD1YAI2_9MARC</name>
<feature type="coiled-coil region" evidence="2">
    <location>
        <begin position="111"/>
        <end position="155"/>
    </location>
</feature>
<keyword evidence="6" id="KW-1185">Reference proteome</keyword>
<organism evidence="5 6">
    <name type="scientific">Riccia fluitans</name>
    <dbReference type="NCBI Taxonomy" id="41844"/>
    <lineage>
        <taxon>Eukaryota</taxon>
        <taxon>Viridiplantae</taxon>
        <taxon>Streptophyta</taxon>
        <taxon>Embryophyta</taxon>
        <taxon>Marchantiophyta</taxon>
        <taxon>Marchantiopsida</taxon>
        <taxon>Marchantiidae</taxon>
        <taxon>Marchantiales</taxon>
        <taxon>Ricciaceae</taxon>
        <taxon>Riccia</taxon>
    </lineage>
</organism>
<feature type="compositionally biased region" description="Basic and acidic residues" evidence="3">
    <location>
        <begin position="15"/>
        <end position="34"/>
    </location>
</feature>
<evidence type="ECO:0000313" key="5">
    <source>
        <dbReference type="EMBL" id="KAL2623773.1"/>
    </source>
</evidence>
<feature type="compositionally biased region" description="Basic and acidic residues" evidence="3">
    <location>
        <begin position="44"/>
        <end position="56"/>
    </location>
</feature>
<keyword evidence="2" id="KW-0175">Coiled coil</keyword>
<dbReference type="Gene3D" id="3.30.40.10">
    <property type="entry name" value="Zinc/RING finger domain, C3HC4 (zinc finger)"/>
    <property type="match status" value="1"/>
</dbReference>
<evidence type="ECO:0000256" key="2">
    <source>
        <dbReference type="SAM" id="Coils"/>
    </source>
</evidence>
<evidence type="ECO:0000256" key="3">
    <source>
        <dbReference type="SAM" id="MobiDB-lite"/>
    </source>
</evidence>
<dbReference type="GO" id="GO:0008270">
    <property type="term" value="F:zinc ion binding"/>
    <property type="evidence" value="ECO:0007669"/>
    <property type="project" value="UniProtKB-KW"/>
</dbReference>
<keyword evidence="1" id="KW-0862">Zinc</keyword>
<feature type="region of interest" description="Disordered" evidence="3">
    <location>
        <begin position="1"/>
        <end position="94"/>
    </location>
</feature>
<dbReference type="Proteomes" id="UP001605036">
    <property type="component" value="Unassembled WGS sequence"/>
</dbReference>
<protein>
    <recommendedName>
        <fullName evidence="4">RING-type domain-containing protein</fullName>
    </recommendedName>
</protein>
<reference evidence="5 6" key="1">
    <citation type="submission" date="2024-09" db="EMBL/GenBank/DDBJ databases">
        <title>Chromosome-scale assembly of Riccia fluitans.</title>
        <authorList>
            <person name="Paukszto L."/>
            <person name="Sawicki J."/>
            <person name="Karawczyk K."/>
            <person name="Piernik-Szablinska J."/>
            <person name="Szczecinska M."/>
            <person name="Mazdziarz M."/>
        </authorList>
    </citation>
    <scope>NUCLEOTIDE SEQUENCE [LARGE SCALE GENOMIC DNA]</scope>
    <source>
        <strain evidence="5">Rf_01</strain>
        <tissue evidence="5">Aerial parts of the thallus</tissue>
    </source>
</reference>
<accession>A0ABD1YAI2</accession>
<evidence type="ECO:0000313" key="6">
    <source>
        <dbReference type="Proteomes" id="UP001605036"/>
    </source>
</evidence>
<dbReference type="AlphaFoldDB" id="A0ABD1YAI2"/>
<dbReference type="PROSITE" id="PS50089">
    <property type="entry name" value="ZF_RING_2"/>
    <property type="match status" value="1"/>
</dbReference>
<sequence>MPYGDAPADPSPAVDKGKAKVDERPKKPNEKNLQKQDAAQMSRARHENIEANRPGDRVLAGNKPGQNSRTGSDRGHGQGGMDSPCPPRPPTQVEEKAGHVKGFVDQMLHDFKIANQERDGLQKRLEEAEKRLKEMEALHAKIGILEKEKEEMAKRVQFIQRPDLYELLTDKLRGHMICGHPYAIANWENVNLTCTRKNTTFLEDINKFKANMEDYPELKHALEQNKGLTKYKTDCSVCGEALGFLLHVEARICEHKFHFNCFWEYASRSRRCPICRVPYPREMYDFFCIIFVPEGAEVINRDTGEVDTGEAGFHPDEIQGGNNEVDIAARDENKMFLVTEVSRALGTWRDQAGICGQSFWTGHRTWTDKLSRDYVEEIYNQIMDRFNEAIADCSAHEALFEQMKAVFDSYVNPPAKADLKPFISGLDTLGLDVDRFLGRVPRATPGDEHTPSGEGGLDYIDELGPLTVARLWREFALLESQVRGHRPLTRAQARVLFHQAEQSEHSPPEEVTLAEIPMDHVKDIQSPLPDVASEPTEATQESSAHNSEGLEIVPYTPREVRTTVVAVEVPSSPESPRDGTHTRQEFDDWKSYDDLTKEDINSVLKPRGYVKGDVINMYIKAKFLAFLVAHCMASFLSTPFGFHGSRLSPISSRMILTTSECEDLFIA</sequence>